<feature type="signal peptide" evidence="2">
    <location>
        <begin position="1"/>
        <end position="22"/>
    </location>
</feature>
<gene>
    <name evidence="3" type="ORF">SAMN05660652_03309</name>
</gene>
<dbReference type="CDD" id="cd13665">
    <property type="entry name" value="PBP2_TRAP_Dctp3_4"/>
    <property type="match status" value="1"/>
</dbReference>
<keyword evidence="1 2" id="KW-0732">Signal</keyword>
<dbReference type="STRING" id="83767.SAMN05660652_03309"/>
<evidence type="ECO:0000313" key="3">
    <source>
        <dbReference type="EMBL" id="SDI36862.1"/>
    </source>
</evidence>
<feature type="chain" id="PRO_5011563349" evidence="2">
    <location>
        <begin position="23"/>
        <end position="346"/>
    </location>
</feature>
<protein>
    <submittedName>
        <fullName evidence="3">TRAP-type C4-dicarboxylate transport system, substrate-binding protein</fullName>
    </submittedName>
</protein>
<evidence type="ECO:0000256" key="1">
    <source>
        <dbReference type="ARBA" id="ARBA00022729"/>
    </source>
</evidence>
<dbReference type="Gene3D" id="3.40.190.170">
    <property type="entry name" value="Bacterial extracellular solute-binding protein, family 7"/>
    <property type="match status" value="1"/>
</dbReference>
<keyword evidence="4" id="KW-1185">Reference proteome</keyword>
<dbReference type="PANTHER" id="PTHR33376:SF15">
    <property type="entry name" value="BLL6794 PROTEIN"/>
    <property type="match status" value="1"/>
</dbReference>
<organism evidence="3 4">
    <name type="scientific">Propionivibrio dicarboxylicus</name>
    <dbReference type="NCBI Taxonomy" id="83767"/>
    <lineage>
        <taxon>Bacteria</taxon>
        <taxon>Pseudomonadati</taxon>
        <taxon>Pseudomonadota</taxon>
        <taxon>Betaproteobacteria</taxon>
        <taxon>Rhodocyclales</taxon>
        <taxon>Rhodocyclaceae</taxon>
        <taxon>Propionivibrio</taxon>
    </lineage>
</organism>
<dbReference type="OrthoDB" id="9177965at2"/>
<sequence>MKFSLKLLLATLAASVAFSSFAADPEKKTFRLKFAHHNPPTAFVCTNGFAPWVKAVESRTGGQVKIDIYPSATLGKPQDAYDNVIKGIADITWGFVAYFPGRFPLTEVMNLPMLGVDKATVGSKVVWDLYNETPYLKKEFADVKVLTLHTHDGAPVTSKKPILTMGDMQGKKIRAPGGPLVPMLQSLGASPMAMPAPDTYQAAEKGVIDGAVMAWEAVEMMNLQEVFKSALDANVNSGVFFLIMNKKTWDSLPPEVQKVFDEESGEKASQLFAKAWDETKKTSTAKFLKAGGKIVPMDAAETTKWREKSMSIWTKWASDQEAKKLPGLAILDEAVKRIEKARKQQM</sequence>
<name>A0A1G8K082_9RHOO</name>
<dbReference type="Proteomes" id="UP000198607">
    <property type="component" value="Unassembled WGS sequence"/>
</dbReference>
<dbReference type="GO" id="GO:0055085">
    <property type="term" value="P:transmembrane transport"/>
    <property type="evidence" value="ECO:0007669"/>
    <property type="project" value="InterPro"/>
</dbReference>
<dbReference type="Pfam" id="PF03480">
    <property type="entry name" value="DctP"/>
    <property type="match status" value="1"/>
</dbReference>
<proteinExistence type="predicted"/>
<evidence type="ECO:0000256" key="2">
    <source>
        <dbReference type="SAM" id="SignalP"/>
    </source>
</evidence>
<dbReference type="InterPro" id="IPR038404">
    <property type="entry name" value="TRAP_DctP_sf"/>
</dbReference>
<dbReference type="PANTHER" id="PTHR33376">
    <property type="match status" value="1"/>
</dbReference>
<dbReference type="NCBIfam" id="NF037995">
    <property type="entry name" value="TRAP_S1"/>
    <property type="match status" value="1"/>
</dbReference>
<accession>A0A1G8K082</accession>
<dbReference type="InterPro" id="IPR018389">
    <property type="entry name" value="DctP_fam"/>
</dbReference>
<reference evidence="3 4" key="1">
    <citation type="submission" date="2016-10" db="EMBL/GenBank/DDBJ databases">
        <authorList>
            <person name="de Groot N.N."/>
        </authorList>
    </citation>
    <scope>NUCLEOTIDE SEQUENCE [LARGE SCALE GENOMIC DNA]</scope>
    <source>
        <strain evidence="3 4">DSM 5885</strain>
    </source>
</reference>
<dbReference type="RefSeq" id="WP_091939169.1">
    <property type="nucleotide sequence ID" value="NZ_FNCY01000017.1"/>
</dbReference>
<evidence type="ECO:0000313" key="4">
    <source>
        <dbReference type="Proteomes" id="UP000198607"/>
    </source>
</evidence>
<dbReference type="AlphaFoldDB" id="A0A1G8K082"/>
<dbReference type="EMBL" id="FNCY01000017">
    <property type="protein sequence ID" value="SDI36862.1"/>
    <property type="molecule type" value="Genomic_DNA"/>
</dbReference>